<evidence type="ECO:0000313" key="2">
    <source>
        <dbReference type="EMBL" id="MBO1513240.1"/>
    </source>
</evidence>
<dbReference type="Proteomes" id="UP000663981">
    <property type="component" value="Unassembled WGS sequence"/>
</dbReference>
<reference evidence="2 3" key="1">
    <citation type="submission" date="2021-03" db="EMBL/GenBank/DDBJ databases">
        <title>Whole genome sequence of Metabacillus bambusae BG109.</title>
        <authorList>
            <person name="Jeong J.W."/>
        </authorList>
    </citation>
    <scope>NUCLEOTIDE SEQUENCE [LARGE SCALE GENOMIC DNA]</scope>
    <source>
        <strain evidence="2 3">BG109</strain>
    </source>
</reference>
<evidence type="ECO:0000256" key="1">
    <source>
        <dbReference type="SAM" id="Coils"/>
    </source>
</evidence>
<evidence type="ECO:0000313" key="3">
    <source>
        <dbReference type="Proteomes" id="UP000663981"/>
    </source>
</evidence>
<name>A0ABS3N4N2_9BACI</name>
<accession>A0ABS3N4N2</accession>
<keyword evidence="3" id="KW-1185">Reference proteome</keyword>
<dbReference type="EMBL" id="JAGDEL010000012">
    <property type="protein sequence ID" value="MBO1513240.1"/>
    <property type="molecule type" value="Genomic_DNA"/>
</dbReference>
<keyword evidence="1" id="KW-0175">Coiled coil</keyword>
<sequence>MKSTKYQLLKGDFDHVCEQLKIHKKIIEELREENERFKRMYENTGAIFNRQLMKDKIERYEKGINEVRKYIDDHSGTCDEPRRMTMDENFEIFMKLSRLLNP</sequence>
<protein>
    <submittedName>
        <fullName evidence="2">Uncharacterized protein</fullName>
    </submittedName>
</protein>
<dbReference type="RefSeq" id="WP_207980183.1">
    <property type="nucleotide sequence ID" value="NZ_JAGDEL010000012.1"/>
</dbReference>
<organism evidence="2 3">
    <name type="scientific">Metabacillus bambusae</name>
    <dbReference type="NCBI Taxonomy" id="2795218"/>
    <lineage>
        <taxon>Bacteria</taxon>
        <taxon>Bacillati</taxon>
        <taxon>Bacillota</taxon>
        <taxon>Bacilli</taxon>
        <taxon>Bacillales</taxon>
        <taxon>Bacillaceae</taxon>
        <taxon>Metabacillus</taxon>
    </lineage>
</organism>
<feature type="coiled-coil region" evidence="1">
    <location>
        <begin position="20"/>
        <end position="47"/>
    </location>
</feature>
<proteinExistence type="predicted"/>
<comment type="caution">
    <text evidence="2">The sequence shown here is derived from an EMBL/GenBank/DDBJ whole genome shotgun (WGS) entry which is preliminary data.</text>
</comment>
<gene>
    <name evidence="2" type="ORF">I7822_16445</name>
</gene>